<proteinExistence type="predicted"/>
<evidence type="ECO:0000313" key="3">
    <source>
        <dbReference type="Proteomes" id="UP000178198"/>
    </source>
</evidence>
<organism evidence="2 3">
    <name type="scientific">Flavobacterium commune</name>
    <dbReference type="NCBI Taxonomy" id="1306519"/>
    <lineage>
        <taxon>Bacteria</taxon>
        <taxon>Pseudomonadati</taxon>
        <taxon>Bacteroidota</taxon>
        <taxon>Flavobacteriia</taxon>
        <taxon>Flavobacteriales</taxon>
        <taxon>Flavobacteriaceae</taxon>
        <taxon>Flavobacterium</taxon>
    </lineage>
</organism>
<dbReference type="STRING" id="1306519.BIW12_05045"/>
<reference evidence="2 3" key="1">
    <citation type="submission" date="2016-10" db="EMBL/GenBank/DDBJ databases">
        <title>Complete Genome Sequence of Flavobacterium sp. PK15.</title>
        <authorList>
            <person name="Ekwe A."/>
            <person name="Kim S.B."/>
        </authorList>
    </citation>
    <scope>NUCLEOTIDE SEQUENCE [LARGE SCALE GENOMIC DNA]</scope>
    <source>
        <strain evidence="2 3">PK15</strain>
    </source>
</reference>
<dbReference type="KEGG" id="fcm:BIW12_05045"/>
<protein>
    <submittedName>
        <fullName evidence="2">Uncharacterized protein</fullName>
    </submittedName>
</protein>
<keyword evidence="3" id="KW-1185">Reference proteome</keyword>
<accession>A0A1D9P8G8</accession>
<keyword evidence="1" id="KW-0472">Membrane</keyword>
<dbReference type="EMBL" id="CP017774">
    <property type="protein sequence ID" value="AOZ98850.1"/>
    <property type="molecule type" value="Genomic_DNA"/>
</dbReference>
<sequence>MKNEQLSSPIIIDSFSEKLSNKIQAGFKISEYNAKLPYVVLTKEQKSINHTLHLQLFCITFGIWSVVWIYLTLTHTPKKEILIAIDEDGNVFEEKCLLN</sequence>
<evidence type="ECO:0000256" key="1">
    <source>
        <dbReference type="SAM" id="Phobius"/>
    </source>
</evidence>
<keyword evidence="1" id="KW-0812">Transmembrane</keyword>
<feature type="transmembrane region" description="Helical" evidence="1">
    <location>
        <begin position="52"/>
        <end position="73"/>
    </location>
</feature>
<dbReference type="AlphaFoldDB" id="A0A1D9P8G8"/>
<evidence type="ECO:0000313" key="2">
    <source>
        <dbReference type="EMBL" id="AOZ98850.1"/>
    </source>
</evidence>
<name>A0A1D9P8G8_9FLAO</name>
<dbReference type="RefSeq" id="WP_071184098.1">
    <property type="nucleotide sequence ID" value="NZ_CP017774.1"/>
</dbReference>
<dbReference type="OrthoDB" id="1361771at2"/>
<keyword evidence="1" id="KW-1133">Transmembrane helix</keyword>
<gene>
    <name evidence="2" type="ORF">BIW12_05045</name>
</gene>
<dbReference type="Proteomes" id="UP000178198">
    <property type="component" value="Chromosome"/>
</dbReference>